<evidence type="ECO:0000256" key="5">
    <source>
        <dbReference type="ARBA" id="ARBA00022525"/>
    </source>
</evidence>
<comment type="function">
    <text evidence="1">Involved in gametogenesis and steroidogenesis.</text>
</comment>
<evidence type="ECO:0000256" key="4">
    <source>
        <dbReference type="ARBA" id="ARBA00011870"/>
    </source>
</evidence>
<dbReference type="PROSITE" id="PS00689">
    <property type="entry name" value="GLYCO_HORMONE_BETA_2"/>
    <property type="match status" value="1"/>
</dbReference>
<dbReference type="InterPro" id="IPR029034">
    <property type="entry name" value="Cystine-knot_cytokine"/>
</dbReference>
<evidence type="ECO:0000256" key="3">
    <source>
        <dbReference type="ARBA" id="ARBA00006552"/>
    </source>
</evidence>
<evidence type="ECO:0000256" key="8">
    <source>
        <dbReference type="ARBA" id="ARBA00023180"/>
    </source>
</evidence>
<dbReference type="SMART" id="SM00068">
    <property type="entry name" value="GHB"/>
    <property type="match status" value="1"/>
</dbReference>
<protein>
    <recommendedName>
        <fullName evidence="9">Gonadotropin subunit beta-2</fullName>
    </recommendedName>
    <alternativeName>
        <fullName evidence="10">GTH-II-beta</fullName>
    </alternativeName>
    <alternativeName>
        <fullName evidence="11">Gonadotropin beta-II chain</fullName>
    </alternativeName>
</protein>
<evidence type="ECO:0000313" key="14">
    <source>
        <dbReference type="Ensembl" id="ENSSFAP00005021114.1"/>
    </source>
</evidence>
<keyword evidence="7" id="KW-1015">Disulfide bond</keyword>
<evidence type="ECO:0000259" key="13">
    <source>
        <dbReference type="Pfam" id="PF00007"/>
    </source>
</evidence>
<dbReference type="InterPro" id="IPR001545">
    <property type="entry name" value="Gonadotropin_bsu"/>
</dbReference>
<comment type="similarity">
    <text evidence="3 12">Belongs to the glycoprotein hormones subunit beta family.</text>
</comment>
<evidence type="ECO:0000256" key="9">
    <source>
        <dbReference type="ARBA" id="ARBA00069434"/>
    </source>
</evidence>
<proteinExistence type="inferred from homology"/>
<sequence length="161" mass="18002">MRKKQKGYFSVTETHESNRDTCASKNKAGLTKQSAAYFHHLPSSGAFQLPSCQPIKHMVSLEKRGCPRCHSVETTICSGHCPTKDPVAKVLFHKLFQHVCVYGEVYYKTFQIPDCPPGIDPTVVYPVALSCHCGRCNMNTSDCTSHSLRPDFCLNDILNYS</sequence>
<dbReference type="AlphaFoldDB" id="A0A672H2U4"/>
<dbReference type="FunCoup" id="A0A672H2U4">
    <property type="interactions" value="925"/>
</dbReference>
<dbReference type="PANTHER" id="PTHR11515">
    <property type="entry name" value="GLYCOPROTEIN HORMONE BETA CHAIN"/>
    <property type="match status" value="1"/>
</dbReference>
<dbReference type="OMA" id="FYIQAKN"/>
<name>A0A672H2U4_SALFA</name>
<dbReference type="GO" id="GO:0005179">
    <property type="term" value="F:hormone activity"/>
    <property type="evidence" value="ECO:0007669"/>
    <property type="project" value="UniProtKB-KW"/>
</dbReference>
<evidence type="ECO:0000256" key="12">
    <source>
        <dbReference type="RuleBase" id="RU004069"/>
    </source>
</evidence>
<feature type="domain" description="Glycoprotein hormone subunit beta" evidence="13">
    <location>
        <begin position="50"/>
        <end position="153"/>
    </location>
</feature>
<keyword evidence="15" id="KW-1185">Reference proteome</keyword>
<evidence type="ECO:0000313" key="15">
    <source>
        <dbReference type="Proteomes" id="UP000472267"/>
    </source>
</evidence>
<keyword evidence="5" id="KW-0964">Secreted</keyword>
<reference evidence="14" key="3">
    <citation type="submission" date="2025-09" db="UniProtKB">
        <authorList>
            <consortium name="Ensembl"/>
        </authorList>
    </citation>
    <scope>IDENTIFICATION</scope>
</reference>
<reference evidence="14" key="2">
    <citation type="submission" date="2025-08" db="UniProtKB">
        <authorList>
            <consortium name="Ensembl"/>
        </authorList>
    </citation>
    <scope>IDENTIFICATION</scope>
</reference>
<dbReference type="CDD" id="cd00069">
    <property type="entry name" value="GHB_like"/>
    <property type="match status" value="1"/>
</dbReference>
<dbReference type="InterPro" id="IPR018245">
    <property type="entry name" value="Gonadotropin_bsu_CS"/>
</dbReference>
<dbReference type="GO" id="GO:0005615">
    <property type="term" value="C:extracellular space"/>
    <property type="evidence" value="ECO:0007669"/>
    <property type="project" value="TreeGrafter"/>
</dbReference>
<organism evidence="14 15">
    <name type="scientific">Salarias fasciatus</name>
    <name type="common">Jewelled blenny</name>
    <name type="synonym">Blennius fasciatus</name>
    <dbReference type="NCBI Taxonomy" id="181472"/>
    <lineage>
        <taxon>Eukaryota</taxon>
        <taxon>Metazoa</taxon>
        <taxon>Chordata</taxon>
        <taxon>Craniata</taxon>
        <taxon>Vertebrata</taxon>
        <taxon>Euteleostomi</taxon>
        <taxon>Actinopterygii</taxon>
        <taxon>Neopterygii</taxon>
        <taxon>Teleostei</taxon>
        <taxon>Neoteleostei</taxon>
        <taxon>Acanthomorphata</taxon>
        <taxon>Ovalentaria</taxon>
        <taxon>Blenniimorphae</taxon>
        <taxon>Blenniiformes</taxon>
        <taxon>Blennioidei</taxon>
        <taxon>Blenniidae</taxon>
        <taxon>Salariinae</taxon>
        <taxon>Salarias</taxon>
    </lineage>
</organism>
<dbReference type="Pfam" id="PF00007">
    <property type="entry name" value="Cys_knot"/>
    <property type="match status" value="1"/>
</dbReference>
<dbReference type="FunFam" id="2.10.90.10:FF:000007">
    <property type="entry name" value="Luteinizing hormone beta subunit"/>
    <property type="match status" value="1"/>
</dbReference>
<reference evidence="14" key="1">
    <citation type="submission" date="2019-06" db="EMBL/GenBank/DDBJ databases">
        <authorList>
            <consortium name="Wellcome Sanger Institute Data Sharing"/>
        </authorList>
    </citation>
    <scope>NUCLEOTIDE SEQUENCE [LARGE SCALE GENOMIC DNA]</scope>
</reference>
<dbReference type="InParanoid" id="A0A672H2U4"/>
<dbReference type="SUPFAM" id="SSF57501">
    <property type="entry name" value="Cystine-knot cytokines"/>
    <property type="match status" value="1"/>
</dbReference>
<dbReference type="GO" id="GO:0010817">
    <property type="term" value="P:regulation of hormone levels"/>
    <property type="evidence" value="ECO:0007669"/>
    <property type="project" value="UniProtKB-ARBA"/>
</dbReference>
<dbReference type="GO" id="GO:0030728">
    <property type="term" value="P:ovulation"/>
    <property type="evidence" value="ECO:0007669"/>
    <property type="project" value="TreeGrafter"/>
</dbReference>
<comment type="subunit">
    <text evidence="4">Heterodimer of an alpha and a beta chain.</text>
</comment>
<dbReference type="Gene3D" id="2.10.90.10">
    <property type="entry name" value="Cystine-knot cytokines"/>
    <property type="match status" value="1"/>
</dbReference>
<dbReference type="Proteomes" id="UP000472267">
    <property type="component" value="Chromosome 13"/>
</dbReference>
<evidence type="ECO:0000256" key="7">
    <source>
        <dbReference type="ARBA" id="ARBA00023157"/>
    </source>
</evidence>
<evidence type="ECO:0000256" key="2">
    <source>
        <dbReference type="ARBA" id="ARBA00004613"/>
    </source>
</evidence>
<evidence type="ECO:0000256" key="10">
    <source>
        <dbReference type="ARBA" id="ARBA00077521"/>
    </source>
</evidence>
<keyword evidence="8" id="KW-0325">Glycoprotein</keyword>
<dbReference type="InterPro" id="IPR006208">
    <property type="entry name" value="Glyco_hormone_CN"/>
</dbReference>
<evidence type="ECO:0000256" key="1">
    <source>
        <dbReference type="ARBA" id="ARBA00003920"/>
    </source>
</evidence>
<dbReference type="GO" id="GO:0007186">
    <property type="term" value="P:G protein-coupled receptor signaling pathway"/>
    <property type="evidence" value="ECO:0007669"/>
    <property type="project" value="TreeGrafter"/>
</dbReference>
<keyword evidence="6 12" id="KW-0372">Hormone</keyword>
<accession>A0A672H2U4</accession>
<dbReference type="Ensembl" id="ENSSFAT00005021982.1">
    <property type="protein sequence ID" value="ENSSFAP00005021114.1"/>
    <property type="gene ID" value="ENSSFAG00005010956.1"/>
</dbReference>
<comment type="subcellular location">
    <subcellularLocation>
        <location evidence="2 12">Secreted</location>
    </subcellularLocation>
</comment>
<dbReference type="GO" id="GO:0005737">
    <property type="term" value="C:cytoplasm"/>
    <property type="evidence" value="ECO:0007669"/>
    <property type="project" value="TreeGrafter"/>
</dbReference>
<dbReference type="PROSITE" id="PS00261">
    <property type="entry name" value="GLYCO_HORMONE_BETA_1"/>
    <property type="match status" value="1"/>
</dbReference>
<dbReference type="PANTHER" id="PTHR11515:SF11">
    <property type="entry name" value="LUTROPIN SUBUNIT BETA"/>
    <property type="match status" value="1"/>
</dbReference>
<evidence type="ECO:0000256" key="6">
    <source>
        <dbReference type="ARBA" id="ARBA00022702"/>
    </source>
</evidence>
<evidence type="ECO:0000256" key="11">
    <source>
        <dbReference type="ARBA" id="ARBA00081883"/>
    </source>
</evidence>